<proteinExistence type="predicted"/>
<evidence type="ECO:0000313" key="4">
    <source>
        <dbReference type="Proteomes" id="UP000242381"/>
    </source>
</evidence>
<dbReference type="VEuPathDB" id="FungiDB:BCV72DRAFT_300600"/>
<dbReference type="GO" id="GO:0004672">
    <property type="term" value="F:protein kinase activity"/>
    <property type="evidence" value="ECO:0007669"/>
    <property type="project" value="InterPro"/>
</dbReference>
<dbReference type="InterPro" id="IPR011009">
    <property type="entry name" value="Kinase-like_dom_sf"/>
</dbReference>
<name>A0A0A1N9C6_RHIZD</name>
<dbReference type="PROSITE" id="PS00108">
    <property type="entry name" value="PROTEIN_KINASE_ST"/>
    <property type="match status" value="1"/>
</dbReference>
<evidence type="ECO:0000313" key="3">
    <source>
        <dbReference type="EMBL" id="ORE20008.1"/>
    </source>
</evidence>
<dbReference type="Gene3D" id="3.30.200.20">
    <property type="entry name" value="Phosphorylase Kinase, domain 1"/>
    <property type="match status" value="1"/>
</dbReference>
<dbReference type="Gene3D" id="3.10.20.90">
    <property type="entry name" value="Phosphatidylinositol 3-kinase Catalytic Subunit, Chain A, domain 1"/>
    <property type="match status" value="1"/>
</dbReference>
<dbReference type="InterPro" id="IPR008271">
    <property type="entry name" value="Ser/Thr_kinase_AS"/>
</dbReference>
<dbReference type="InterPro" id="IPR000719">
    <property type="entry name" value="Prot_kinase_dom"/>
</dbReference>
<keyword evidence="1" id="KW-0175">Coiled coil</keyword>
<dbReference type="Gene3D" id="1.10.510.10">
    <property type="entry name" value="Transferase(Phosphotransferase) domain 1"/>
    <property type="match status" value="1"/>
</dbReference>
<keyword evidence="3" id="KW-0418">Kinase</keyword>
<gene>
    <name evidence="3" type="ORF">BCV71DRAFT_233500</name>
</gene>
<feature type="coiled-coil region" evidence="1">
    <location>
        <begin position="403"/>
        <end position="456"/>
    </location>
</feature>
<dbReference type="FunFam" id="1.10.510.10:FF:001565">
    <property type="entry name" value="WNK protein kinase"/>
    <property type="match status" value="1"/>
</dbReference>
<organism evidence="3 4">
    <name type="scientific">Rhizopus microsporus</name>
    <dbReference type="NCBI Taxonomy" id="58291"/>
    <lineage>
        <taxon>Eukaryota</taxon>
        <taxon>Fungi</taxon>
        <taxon>Fungi incertae sedis</taxon>
        <taxon>Mucoromycota</taxon>
        <taxon>Mucoromycotina</taxon>
        <taxon>Mucoromycetes</taxon>
        <taxon>Mucorales</taxon>
        <taxon>Mucorineae</taxon>
        <taxon>Rhizopodaceae</taxon>
        <taxon>Rhizopus</taxon>
    </lineage>
</organism>
<evidence type="ECO:0000256" key="1">
    <source>
        <dbReference type="SAM" id="Coils"/>
    </source>
</evidence>
<reference evidence="3 4" key="1">
    <citation type="journal article" date="2016" name="Proc. Natl. Acad. Sci. U.S.A.">
        <title>Lipid metabolic changes in an early divergent fungus govern the establishment of a mutualistic symbiosis with endobacteria.</title>
        <authorList>
            <person name="Lastovetsky O.A."/>
            <person name="Gaspar M.L."/>
            <person name="Mondo S.J."/>
            <person name="LaButti K.M."/>
            <person name="Sandor L."/>
            <person name="Grigoriev I.V."/>
            <person name="Henry S.A."/>
            <person name="Pawlowska T.E."/>
        </authorList>
    </citation>
    <scope>NUCLEOTIDE SEQUENCE [LARGE SCALE GENOMIC DNA]</scope>
    <source>
        <strain evidence="3 4">ATCC 11559</strain>
    </source>
</reference>
<feature type="domain" description="Protein kinase" evidence="2">
    <location>
        <begin position="49"/>
        <end position="302"/>
    </location>
</feature>
<dbReference type="CDD" id="cd13983">
    <property type="entry name" value="STKc_WNK"/>
    <property type="match status" value="1"/>
</dbReference>
<dbReference type="PANTHER" id="PTHR13902">
    <property type="entry name" value="SERINE/THREONINE-PROTEIN KINASE WNK WITH NO LYSINE -RELATED"/>
    <property type="match status" value="1"/>
</dbReference>
<dbReference type="SMART" id="SM00220">
    <property type="entry name" value="S_TKc"/>
    <property type="match status" value="1"/>
</dbReference>
<dbReference type="InterPro" id="IPR050588">
    <property type="entry name" value="WNK_Ser-Thr_kinase"/>
</dbReference>
<dbReference type="SUPFAM" id="SSF56112">
    <property type="entry name" value="Protein kinase-like (PK-like)"/>
    <property type="match status" value="1"/>
</dbReference>
<dbReference type="EMBL" id="KV921300">
    <property type="protein sequence ID" value="ORE20008.1"/>
    <property type="molecule type" value="Genomic_DNA"/>
</dbReference>
<sequence length="552" mass="63070">MTQAQTTFISTDVHLSPIDTNCLFDENRPLSSPNPVEYPLEMSPNQRYCRLNLLLGRGTFKTVYKAIDREEGYEVAWNVIYNDSQQDVAQEVELLKSIRHPNIIAFHDAWLSDNNIEFIFVTELMTSGTLRQYIQKLGLPNIKIVKKWSRQILKGLAYLHSHNPPIVHRDIKCDNIFVNGAHGEIKIGDLGTAGTIWTGDKRYTMVGTPEFMAPEMYEEDGYNEKVDLYAFGMCLIEMMTGDYPYAECMNTAQVYKKVCQSIKPESIAKIQNQQVLDIIESCLCANENERLSAQELLESPFLAIEPDVILLANDVTCEEGVIILQVVFKGSDRRAVKFDFNYNEDKADEVVSEMIEENVIPARHQEWIVSEINRIVGEMAKNSNKSSGESQETTVWRRECDSRKELERLKQELLVAQKKLLEAEKRCVHLLQQAIIAEEKEQLAVLELEKVILTKALQEEALLSDGEPSSPETLLNNIVAKEYDDNVIIDIFVEDTCKATKRTRSKASEWTEKLKEQDILTVGDLRELMDEDWSNLGLTIFAVRALKNMLQK</sequence>
<dbReference type="Pfam" id="PF00069">
    <property type="entry name" value="Pkinase"/>
    <property type="match status" value="1"/>
</dbReference>
<keyword evidence="3" id="KW-0808">Transferase</keyword>
<dbReference type="PROSITE" id="PS50011">
    <property type="entry name" value="PROTEIN_KINASE_DOM"/>
    <property type="match status" value="1"/>
</dbReference>
<protein>
    <submittedName>
        <fullName evidence="3">Kinase-like protein</fullName>
    </submittedName>
</protein>
<dbReference type="GO" id="GO:0005524">
    <property type="term" value="F:ATP binding"/>
    <property type="evidence" value="ECO:0007669"/>
    <property type="project" value="InterPro"/>
</dbReference>
<evidence type="ECO:0000259" key="2">
    <source>
        <dbReference type="PROSITE" id="PS50011"/>
    </source>
</evidence>
<accession>A0A0A1N9C6</accession>
<dbReference type="AlphaFoldDB" id="A0A0A1N9C6"/>
<dbReference type="Proteomes" id="UP000242381">
    <property type="component" value="Unassembled WGS sequence"/>
</dbReference>